<dbReference type="RefSeq" id="WP_377286190.1">
    <property type="nucleotide sequence ID" value="NZ_JBHSBM010000011.1"/>
</dbReference>
<sequence>MEVKASASPSSADGRHLAWFREKLGDRFVAGVVMHLGEHVLSYGDRIIAAPISVLWANAPMGGASEGGPQAGIVVDGDGRLHEDLSEN</sequence>
<evidence type="ECO:0000313" key="1">
    <source>
        <dbReference type="EMBL" id="MFC4058032.1"/>
    </source>
</evidence>
<dbReference type="EMBL" id="JBHSBM010000011">
    <property type="protein sequence ID" value="MFC4058032.1"/>
    <property type="molecule type" value="Genomic_DNA"/>
</dbReference>
<gene>
    <name evidence="1" type="ORF">ACFOWE_06980</name>
</gene>
<protein>
    <submittedName>
        <fullName evidence="1">Uncharacterized protein</fullName>
    </submittedName>
</protein>
<organism evidence="1 2">
    <name type="scientific">Planomonospora corallina</name>
    <dbReference type="NCBI Taxonomy" id="1806052"/>
    <lineage>
        <taxon>Bacteria</taxon>
        <taxon>Bacillati</taxon>
        <taxon>Actinomycetota</taxon>
        <taxon>Actinomycetes</taxon>
        <taxon>Streptosporangiales</taxon>
        <taxon>Streptosporangiaceae</taxon>
        <taxon>Planomonospora</taxon>
    </lineage>
</organism>
<name>A0ABV8I4U7_9ACTN</name>
<comment type="caution">
    <text evidence="1">The sequence shown here is derived from an EMBL/GenBank/DDBJ whole genome shotgun (WGS) entry which is preliminary data.</text>
</comment>
<evidence type="ECO:0000313" key="2">
    <source>
        <dbReference type="Proteomes" id="UP001595850"/>
    </source>
</evidence>
<keyword evidence="2" id="KW-1185">Reference proteome</keyword>
<accession>A0ABV8I4U7</accession>
<reference evidence="2" key="1">
    <citation type="journal article" date="2019" name="Int. J. Syst. Evol. Microbiol.">
        <title>The Global Catalogue of Microorganisms (GCM) 10K type strain sequencing project: providing services to taxonomists for standard genome sequencing and annotation.</title>
        <authorList>
            <consortium name="The Broad Institute Genomics Platform"/>
            <consortium name="The Broad Institute Genome Sequencing Center for Infectious Disease"/>
            <person name="Wu L."/>
            <person name="Ma J."/>
        </authorList>
    </citation>
    <scope>NUCLEOTIDE SEQUENCE [LARGE SCALE GENOMIC DNA]</scope>
    <source>
        <strain evidence="2">TBRC 4489</strain>
    </source>
</reference>
<proteinExistence type="predicted"/>
<dbReference type="Proteomes" id="UP001595850">
    <property type="component" value="Unassembled WGS sequence"/>
</dbReference>